<keyword evidence="5" id="KW-0325">Glycoprotein</keyword>
<dbReference type="InterPro" id="IPR050525">
    <property type="entry name" value="ECM_Assembly_Org"/>
</dbReference>
<evidence type="ECO:0000259" key="11">
    <source>
        <dbReference type="PROSITE" id="PS51670"/>
    </source>
</evidence>
<keyword evidence="2" id="KW-0964">Secreted</keyword>
<keyword evidence="4" id="KW-0677">Repeat</keyword>
<dbReference type="PRINTS" id="PR00453">
    <property type="entry name" value="VWFADOMAIN"/>
</dbReference>
<comment type="subcellular location">
    <subcellularLocation>
        <location evidence="1">Secreted</location>
    </subcellularLocation>
</comment>
<evidence type="ECO:0000256" key="3">
    <source>
        <dbReference type="ARBA" id="ARBA00022729"/>
    </source>
</evidence>
<evidence type="ECO:0000256" key="7">
    <source>
        <dbReference type="SAM" id="MobiDB-lite"/>
    </source>
</evidence>
<feature type="disulfide bond" evidence="6">
    <location>
        <begin position="669"/>
        <end position="703"/>
    </location>
</feature>
<comment type="caution">
    <text evidence="6">Lacks conserved residue(s) required for the propagation of feature annotation.</text>
</comment>
<feature type="domain" description="ShKT" evidence="11">
    <location>
        <begin position="669"/>
        <end position="703"/>
    </location>
</feature>
<dbReference type="InterPro" id="IPR001007">
    <property type="entry name" value="VWF_dom"/>
</dbReference>
<dbReference type="InterPro" id="IPR002035">
    <property type="entry name" value="VWF_A"/>
</dbReference>
<dbReference type="SMART" id="SM00327">
    <property type="entry name" value="VWA"/>
    <property type="match status" value="3"/>
</dbReference>
<dbReference type="Pfam" id="PF01549">
    <property type="entry name" value="ShK"/>
    <property type="match status" value="3"/>
</dbReference>
<organism evidence="12 13">
    <name type="scientific">Elysia marginata</name>
    <dbReference type="NCBI Taxonomy" id="1093978"/>
    <lineage>
        <taxon>Eukaryota</taxon>
        <taxon>Metazoa</taxon>
        <taxon>Spiralia</taxon>
        <taxon>Lophotrochozoa</taxon>
        <taxon>Mollusca</taxon>
        <taxon>Gastropoda</taxon>
        <taxon>Heterobranchia</taxon>
        <taxon>Euthyneura</taxon>
        <taxon>Panpulmonata</taxon>
        <taxon>Sacoglossa</taxon>
        <taxon>Placobranchoidea</taxon>
        <taxon>Plakobranchidae</taxon>
        <taxon>Elysia</taxon>
    </lineage>
</organism>
<dbReference type="Gene3D" id="3.40.50.410">
    <property type="entry name" value="von Willebrand factor, type A domain"/>
    <property type="match status" value="3"/>
</dbReference>
<dbReference type="PANTHER" id="PTHR24020:SF20">
    <property type="entry name" value="PH DOMAIN-CONTAINING PROTEIN"/>
    <property type="match status" value="1"/>
</dbReference>
<feature type="compositionally biased region" description="Polar residues" evidence="7">
    <location>
        <begin position="1064"/>
        <end position="1075"/>
    </location>
</feature>
<feature type="domain" description="Ig-like" evidence="10">
    <location>
        <begin position="1066"/>
        <end position="1182"/>
    </location>
</feature>
<feature type="domain" description="VWFC" evidence="8">
    <location>
        <begin position="791"/>
        <end position="856"/>
    </location>
</feature>
<feature type="domain" description="VWFA" evidence="9">
    <location>
        <begin position="220"/>
        <end position="395"/>
    </location>
</feature>
<dbReference type="PROSITE" id="PS50234">
    <property type="entry name" value="VWFA"/>
    <property type="match status" value="3"/>
</dbReference>
<dbReference type="PROSITE" id="PS51670">
    <property type="entry name" value="SHKT"/>
    <property type="match status" value="2"/>
</dbReference>
<dbReference type="Pfam" id="PF00092">
    <property type="entry name" value="VWA"/>
    <property type="match status" value="3"/>
</dbReference>
<feature type="domain" description="VWFA" evidence="9">
    <location>
        <begin position="422"/>
        <end position="599"/>
    </location>
</feature>
<protein>
    <submittedName>
        <fullName evidence="12">Collagen alpha-5(VI) chain</fullName>
    </submittedName>
</protein>
<evidence type="ECO:0000313" key="12">
    <source>
        <dbReference type="EMBL" id="GFR96541.1"/>
    </source>
</evidence>
<feature type="domain" description="ShKT" evidence="11">
    <location>
        <begin position="625"/>
        <end position="658"/>
    </location>
</feature>
<dbReference type="PANTHER" id="PTHR24020">
    <property type="entry name" value="COLLAGEN ALPHA"/>
    <property type="match status" value="1"/>
</dbReference>
<dbReference type="SMART" id="SM00254">
    <property type="entry name" value="ShKT"/>
    <property type="match status" value="3"/>
</dbReference>
<dbReference type="Proteomes" id="UP000762676">
    <property type="component" value="Unassembled WGS sequence"/>
</dbReference>
<dbReference type="GO" id="GO:0005581">
    <property type="term" value="C:collagen trimer"/>
    <property type="evidence" value="ECO:0007669"/>
    <property type="project" value="UniProtKB-KW"/>
</dbReference>
<name>A0AAV4HHG2_9GAST</name>
<evidence type="ECO:0000256" key="5">
    <source>
        <dbReference type="ARBA" id="ARBA00023180"/>
    </source>
</evidence>
<dbReference type="SUPFAM" id="SSF53300">
    <property type="entry name" value="vWA-like"/>
    <property type="match status" value="3"/>
</dbReference>
<dbReference type="InterPro" id="IPR036465">
    <property type="entry name" value="vWFA_dom_sf"/>
</dbReference>
<comment type="caution">
    <text evidence="12">The sequence shown here is derived from an EMBL/GenBank/DDBJ whole genome shotgun (WGS) entry which is preliminary data.</text>
</comment>
<feature type="domain" description="Ig-like" evidence="10">
    <location>
        <begin position="1851"/>
        <end position="1950"/>
    </location>
</feature>
<dbReference type="InterPro" id="IPR007110">
    <property type="entry name" value="Ig-like_dom"/>
</dbReference>
<reference evidence="12 13" key="1">
    <citation type="journal article" date="2021" name="Elife">
        <title>Chloroplast acquisition without the gene transfer in kleptoplastic sea slugs, Plakobranchus ocellatus.</title>
        <authorList>
            <person name="Maeda T."/>
            <person name="Takahashi S."/>
            <person name="Yoshida T."/>
            <person name="Shimamura S."/>
            <person name="Takaki Y."/>
            <person name="Nagai Y."/>
            <person name="Toyoda A."/>
            <person name="Suzuki Y."/>
            <person name="Arimoto A."/>
            <person name="Ishii H."/>
            <person name="Satoh N."/>
            <person name="Nishiyama T."/>
            <person name="Hasebe M."/>
            <person name="Maruyama T."/>
            <person name="Minagawa J."/>
            <person name="Obokata J."/>
            <person name="Shigenobu S."/>
        </authorList>
    </citation>
    <scope>NUCLEOTIDE SEQUENCE [LARGE SCALE GENOMIC DNA]</scope>
</reference>
<evidence type="ECO:0000256" key="1">
    <source>
        <dbReference type="ARBA" id="ARBA00004613"/>
    </source>
</evidence>
<keyword evidence="3" id="KW-0732">Signal</keyword>
<gene>
    <name evidence="12" type="ORF">ElyMa_002723400</name>
</gene>
<dbReference type="InterPro" id="IPR003582">
    <property type="entry name" value="ShKT_dom"/>
</dbReference>
<evidence type="ECO:0000313" key="13">
    <source>
        <dbReference type="Proteomes" id="UP000762676"/>
    </source>
</evidence>
<evidence type="ECO:0000259" key="9">
    <source>
        <dbReference type="PROSITE" id="PS50234"/>
    </source>
</evidence>
<keyword evidence="6" id="KW-1015">Disulfide bond</keyword>
<evidence type="ECO:0000259" key="8">
    <source>
        <dbReference type="PROSITE" id="PS50184"/>
    </source>
</evidence>
<evidence type="ECO:0000256" key="2">
    <source>
        <dbReference type="ARBA" id="ARBA00022525"/>
    </source>
</evidence>
<keyword evidence="12" id="KW-0176">Collagen</keyword>
<feature type="domain" description="Ig-like" evidence="10">
    <location>
        <begin position="1310"/>
        <end position="1393"/>
    </location>
</feature>
<accession>A0AAV4HHG2</accession>
<evidence type="ECO:0000256" key="6">
    <source>
        <dbReference type="PROSITE-ProRule" id="PRU01005"/>
    </source>
</evidence>
<keyword evidence="13" id="KW-1185">Reference proteome</keyword>
<feature type="domain" description="VWFC" evidence="8">
    <location>
        <begin position="929"/>
        <end position="994"/>
    </location>
</feature>
<evidence type="ECO:0000256" key="4">
    <source>
        <dbReference type="ARBA" id="ARBA00022737"/>
    </source>
</evidence>
<dbReference type="PROSITE" id="PS50835">
    <property type="entry name" value="IG_LIKE"/>
    <property type="match status" value="3"/>
</dbReference>
<dbReference type="GO" id="GO:0005576">
    <property type="term" value="C:extracellular region"/>
    <property type="evidence" value="ECO:0007669"/>
    <property type="project" value="UniProtKB-SubCell"/>
</dbReference>
<evidence type="ECO:0000259" key="10">
    <source>
        <dbReference type="PROSITE" id="PS50835"/>
    </source>
</evidence>
<proteinExistence type="predicted"/>
<dbReference type="EMBL" id="BMAT01005587">
    <property type="protein sequence ID" value="GFR96541.1"/>
    <property type="molecule type" value="Genomic_DNA"/>
</dbReference>
<feature type="domain" description="VWFA" evidence="9">
    <location>
        <begin position="27"/>
        <end position="202"/>
    </location>
</feature>
<feature type="region of interest" description="Disordered" evidence="7">
    <location>
        <begin position="1045"/>
        <end position="1076"/>
    </location>
</feature>
<dbReference type="CDD" id="cd01450">
    <property type="entry name" value="vWFA_subfamily_ECM"/>
    <property type="match status" value="1"/>
</dbReference>
<dbReference type="FunFam" id="3.40.50.410:FF:000004">
    <property type="entry name" value="collagen alpha-6(VI) chain"/>
    <property type="match status" value="1"/>
</dbReference>
<dbReference type="SMART" id="SM00214">
    <property type="entry name" value="VWC"/>
    <property type="match status" value="3"/>
</dbReference>
<dbReference type="PROSITE" id="PS50184">
    <property type="entry name" value="VWFC_2"/>
    <property type="match status" value="2"/>
</dbReference>
<sequence>MATLRKTGDFEVDLDLKAEEDPLYPADIVFINDASGSVGADNFQKTLRFIANVVNEFDIGPYNAQIGSVTFESSAHHEFNLNTFSNKQDTLNRVKNTLFTSGGTNTHMALDYARTYSFTQANGMRTFAAQIAIVITDGDSNNKQATITSAKRLRNEGITVFAIGVGDGYNLDELNAIATDPDSLHVFSVDNFDSLNRIKKSLQKRAREAQPAFLCGGQADVVFLIENSENVGQKNLDTTLAFVLGIANNSVIGPRNVQMGVDTFSTSLSHVITLRDIQNKHSLKAALSSVPSRGGAPNTGNALKRMREKSFISTVRHRRDVPKLAVVVTSGQSTDQELTSTEAKKAADAGITVLAIGVGTQIDEAELNTIATGDGSQNVHRAMAYESLHSLSGYISAALCDKAKQETSAAASAHNTCGSKADIVFLVDSSGRWENIKILLNFIKTFVKELEIGQDKVRVALGMFSSRPYNEFNLNRYNNTEDLVAGISGVERRPGGRDVAAAIRYMDTIMFKTANGDRPGVPNIAVIMTDGTSNNPEETRTAAALARANGINVFSLGVGNKTSRTELHDMASDPDNRHVLAVTDFTKLNSLKTAFKDQICHDIPVVLPPYVPPVTTLPTSAPDKCVDQISNCADNNRNVCQHNKAWATTNCALTCGLCSKGLPTVAPACEDKKPDCPSYGLSVCTGSSKPWGMENCKRFCGYCDPVARTVGVVNKCFYKGMAYDQSAMWDDGCAYECECIDASTGQYVCYNKCPSYFNMPADCELQRKPGKCCLEPVCKFDETYTQKEVDELCVYSGQRYRQGQMWFVGCEFECICVDAATGFYACQSKCPKYESLPSNCKLVQPPGECCKKPDCEFHTQVAQFTGNSGAREPIKDISGNTSCVDEIPDCHVYKPDMCSSAANRSFALDNCSKFCSLCDSEGQPSSSADVCIFQGQSFEQGDTWHDGCDKTCVCDDARTGYIRCSDRCPDYLNLPKGCSLVSVPGQCCRSLSCDTPGTFIGSQTENDTVGAVPAPLPDDTALTGEYPTLPPGQTHAPGQKPMKVYTPSSSKWHTSAGDLGQGHVSPSTQDSTISGSADKKVKSSALTCEPAQEGQPTTLTCTTSLENCPNLFKVKWLGDTREVATCTSSLCGSAYTSSQGVFDASITTTKSSLTIKAVSRSSPFNMETKWTCEVCGSEKVLECDKLQVYALPSDSKCVVTEKVNSEDTSSVIVTCSTTKVYPRAKCSFYRQKNSGTPVRITNTADYSHAVLPATATTPVYYRSTCSVSVSVEELGEGTHSFQGYIYPDVTGGDSLVAGITPNEIVRLTMPQASHSCFPDPIDGIFSENGTRCNCSLTSDGYPRGLALWYQDDEIQTVDSNGLLVLSKDNNSDQVYTCESQSILGSKVESTIVAKFAGSLTGSECTVREDMESGYITSVTVTCMTNKVYPRAKCSFYQQKNDGTPVRINKIPNYNHTETDESPAYYRSQCSVSVSVEELGEGTHSFQGYIYPDVTGGESLVNATTPKKTVTLTMPQAFHICSPDAIDGIFSENGTRCNCSLTSDGYPSGLALWYQDDEIQTLDSDGLLVLSKDKNADQVYTCEAVSVLGREVGSPLVAKFAGSVTGSECTVREDIESGDITSVTVTCLTNKVYPRAKCSFYQQKNDGTPMKINKSPNYSHTETNESPVYYRSQCSVSVSVEELGEGTYSFQGYIYPDVTGGDSLVNATKANVTVTLNSDQVYTCEAVSVLGREVGSTLVAKFAGSVTGSECTVREDMESGDITSVTVTCFTNKVYPRAKCSFYQQKNDGTPVRINKTPNYSHTETDESPVYYRSQCSVSVSVEELGEGTHSFQGYIYPDVTGGESLVNVTAPNATVTLSMPQASHSCSPDPIDGIFSEGGTRCRCSLTSDGYPRGLALWYQDDEVQTVDSKGVLMLTKGNNSDQVYTCEAVSVLGRKFESSVVAKFAASITGSECTVREDIESGDITSVTVTCFTNRVYPRAKCSFYQQKNDDTPVRITKTPNYNHTETDESPAYYRSQCSATMAQASHSCSPDPIDGILSENGTRCKCSLTSDGYPRGLALWYKDDEVQTVDSDGLLVLTEDNNSDQVFTCEAVSVLGRKIGSTLVAKFAASVTDPECTNGTAVRITKAPNYNHTEIDESPAYYRSQCSVSVSVEEMGEGTHSFQGYIYPDVTGGESLVNATTTNKTVPLTMPQAFHSCSPDPIDGIFSENGIRCNCSLTSDGYPRGLALWYQDDEVQTVDSDGLLVLTKDNNSDQVFTCEAVSVLGRKIGSNLVAKFAASVTDPECAVSEDIGPGGITSVTVTCFTNKVYPRAKCSFYQRKNNGTAVRITKTPNYNHIETDESPAYYRSQCSVSVSVEELGEGTHSFQGYIYPDVTGGESLVNATTTNVSVPLTMPQASHSCFPDPIDGIFSENGTRCNCSLTTDGYPSGLALWYQDDEIQNVDSKGVLVLTKDNSEFDNTLC</sequence>